<evidence type="ECO:0000313" key="2">
    <source>
        <dbReference type="Proteomes" id="UP000789759"/>
    </source>
</evidence>
<protein>
    <submittedName>
        <fullName evidence="1">10442_t:CDS:1</fullName>
    </submittedName>
</protein>
<name>A0A9N9JZY6_9GLOM</name>
<feature type="non-terminal residue" evidence="1">
    <location>
        <position position="55"/>
    </location>
</feature>
<organism evidence="1 2">
    <name type="scientific">Cetraspora pellucida</name>
    <dbReference type="NCBI Taxonomy" id="1433469"/>
    <lineage>
        <taxon>Eukaryota</taxon>
        <taxon>Fungi</taxon>
        <taxon>Fungi incertae sedis</taxon>
        <taxon>Mucoromycota</taxon>
        <taxon>Glomeromycotina</taxon>
        <taxon>Glomeromycetes</taxon>
        <taxon>Diversisporales</taxon>
        <taxon>Gigasporaceae</taxon>
        <taxon>Cetraspora</taxon>
    </lineage>
</organism>
<dbReference type="Proteomes" id="UP000789759">
    <property type="component" value="Unassembled WGS sequence"/>
</dbReference>
<gene>
    <name evidence="1" type="ORF">CPELLU_LOCUS17752</name>
</gene>
<evidence type="ECO:0000313" key="1">
    <source>
        <dbReference type="EMBL" id="CAG8801542.1"/>
    </source>
</evidence>
<accession>A0A9N9JZY6</accession>
<sequence>VLDDEKEKENQCVYIFFLCNQKDELELSQEKKSQNPILTISEGKEIYVKKKKGKK</sequence>
<keyword evidence="2" id="KW-1185">Reference proteome</keyword>
<dbReference type="AlphaFoldDB" id="A0A9N9JZY6"/>
<dbReference type="EMBL" id="CAJVQA010031536">
    <property type="protein sequence ID" value="CAG8801542.1"/>
    <property type="molecule type" value="Genomic_DNA"/>
</dbReference>
<comment type="caution">
    <text evidence="1">The sequence shown here is derived from an EMBL/GenBank/DDBJ whole genome shotgun (WGS) entry which is preliminary data.</text>
</comment>
<reference evidence="1" key="1">
    <citation type="submission" date="2021-06" db="EMBL/GenBank/DDBJ databases">
        <authorList>
            <person name="Kallberg Y."/>
            <person name="Tangrot J."/>
            <person name="Rosling A."/>
        </authorList>
    </citation>
    <scope>NUCLEOTIDE SEQUENCE</scope>
    <source>
        <strain evidence="1">FL966</strain>
    </source>
</reference>
<proteinExistence type="predicted"/>